<dbReference type="PROSITE" id="PS50059">
    <property type="entry name" value="FKBP_PPIASE"/>
    <property type="match status" value="1"/>
</dbReference>
<feature type="domain" description="PPIase FKBP-type" evidence="8">
    <location>
        <begin position="103"/>
        <end position="191"/>
    </location>
</feature>
<dbReference type="EMBL" id="CAACYD010000005">
    <property type="protein sequence ID" value="VFA81803.1"/>
    <property type="molecule type" value="Genomic_DNA"/>
</dbReference>
<proteinExistence type="inferred from homology"/>
<feature type="region of interest" description="Disordered" evidence="6">
    <location>
        <begin position="22"/>
        <end position="52"/>
    </location>
</feature>
<feature type="signal peptide" evidence="7">
    <location>
        <begin position="1"/>
        <end position="21"/>
    </location>
</feature>
<keyword evidence="3 4" id="KW-0413">Isomerase</keyword>
<dbReference type="RefSeq" id="WP_131733820.1">
    <property type="nucleotide sequence ID" value="NZ_CAACYD010000005.1"/>
</dbReference>
<comment type="similarity">
    <text evidence="5">Belongs to the FKBP-type PPIase family.</text>
</comment>
<dbReference type="GeneID" id="60748763"/>
<dbReference type="SUPFAM" id="SSF54534">
    <property type="entry name" value="FKBP-like"/>
    <property type="match status" value="1"/>
</dbReference>
<dbReference type="PROSITE" id="PS51257">
    <property type="entry name" value="PROKAR_LIPOPROTEIN"/>
    <property type="match status" value="1"/>
</dbReference>
<name>A0ABD7UZ05_9ACTN</name>
<gene>
    <name evidence="9" type="primary">fkbP_1</name>
    <name evidence="9" type="ORF">NCTC8139_00720</name>
</gene>
<comment type="catalytic activity">
    <reaction evidence="1 4 5">
        <text>[protein]-peptidylproline (omega=180) = [protein]-peptidylproline (omega=0)</text>
        <dbReference type="Rhea" id="RHEA:16237"/>
        <dbReference type="Rhea" id="RHEA-COMP:10747"/>
        <dbReference type="Rhea" id="RHEA-COMP:10748"/>
        <dbReference type="ChEBI" id="CHEBI:83833"/>
        <dbReference type="ChEBI" id="CHEBI:83834"/>
        <dbReference type="EC" id="5.2.1.8"/>
    </reaction>
</comment>
<dbReference type="InterPro" id="IPR001179">
    <property type="entry name" value="PPIase_FKBP_dom"/>
</dbReference>
<keyword evidence="2 4" id="KW-0697">Rotamase</keyword>
<keyword evidence="7" id="KW-0732">Signal</keyword>
<dbReference type="Gene3D" id="3.10.50.40">
    <property type="match status" value="1"/>
</dbReference>
<dbReference type="PANTHER" id="PTHR10516:SF443">
    <property type="entry name" value="FK506-BINDING PROTEIN 59-RELATED"/>
    <property type="match status" value="1"/>
</dbReference>
<comment type="caution">
    <text evidence="9">The sequence shown here is derived from an EMBL/GenBank/DDBJ whole genome shotgun (WGS) entry which is preliminary data.</text>
</comment>
<dbReference type="Pfam" id="PF00254">
    <property type="entry name" value="FKBP_C"/>
    <property type="match status" value="1"/>
</dbReference>
<evidence type="ECO:0000256" key="5">
    <source>
        <dbReference type="RuleBase" id="RU003915"/>
    </source>
</evidence>
<evidence type="ECO:0000313" key="9">
    <source>
        <dbReference type="EMBL" id="VFA81803.1"/>
    </source>
</evidence>
<evidence type="ECO:0000313" key="10">
    <source>
        <dbReference type="Proteomes" id="UP000360750"/>
    </source>
</evidence>
<evidence type="ECO:0000256" key="7">
    <source>
        <dbReference type="SAM" id="SignalP"/>
    </source>
</evidence>
<evidence type="ECO:0000256" key="3">
    <source>
        <dbReference type="ARBA" id="ARBA00023235"/>
    </source>
</evidence>
<sequence length="191" mass="19269">MKNVMLALGAALVLTVAGCSSDSDSDSTAADTTAASGVESCPAEPTKADASPQWTLKGATGELEVVAATENEAPKITVEAPFKVDETEVKTLAEGDGEVVAPTATVTVCYLGVNGRTGERFDGNYREGGSPATFSLDGVIQGFSKAIAGQKVGSQVAVAMTPQDGYPQGQPAAGIEPGDTLIFEIGILSAA</sequence>
<dbReference type="InterPro" id="IPR046357">
    <property type="entry name" value="PPIase_dom_sf"/>
</dbReference>
<dbReference type="InterPro" id="IPR050689">
    <property type="entry name" value="FKBP-type_PPIase"/>
</dbReference>
<evidence type="ECO:0000256" key="4">
    <source>
        <dbReference type="PROSITE-ProRule" id="PRU00277"/>
    </source>
</evidence>
<dbReference type="GO" id="GO:0003755">
    <property type="term" value="F:peptidyl-prolyl cis-trans isomerase activity"/>
    <property type="evidence" value="ECO:0007669"/>
    <property type="project" value="UniProtKB-UniRule"/>
</dbReference>
<feature type="compositionally biased region" description="Low complexity" evidence="6">
    <location>
        <begin position="22"/>
        <end position="36"/>
    </location>
</feature>
<feature type="chain" id="PRO_5044771804" description="Peptidyl-prolyl cis-trans isomerase" evidence="7">
    <location>
        <begin position="22"/>
        <end position="191"/>
    </location>
</feature>
<protein>
    <recommendedName>
        <fullName evidence="5">Peptidyl-prolyl cis-trans isomerase</fullName>
        <ecNumber evidence="5">5.2.1.8</ecNumber>
    </recommendedName>
</protein>
<evidence type="ECO:0000256" key="6">
    <source>
        <dbReference type="SAM" id="MobiDB-lite"/>
    </source>
</evidence>
<evidence type="ECO:0000259" key="8">
    <source>
        <dbReference type="PROSITE" id="PS50059"/>
    </source>
</evidence>
<evidence type="ECO:0000256" key="1">
    <source>
        <dbReference type="ARBA" id="ARBA00000971"/>
    </source>
</evidence>
<accession>A0ABD7UZ05</accession>
<dbReference type="PANTHER" id="PTHR10516">
    <property type="entry name" value="PEPTIDYL-PROLYL CIS-TRANS ISOMERASE"/>
    <property type="match status" value="1"/>
</dbReference>
<dbReference type="Proteomes" id="UP000360750">
    <property type="component" value="Unassembled WGS sequence"/>
</dbReference>
<dbReference type="AlphaFoldDB" id="A0ABD7UZ05"/>
<evidence type="ECO:0000256" key="2">
    <source>
        <dbReference type="ARBA" id="ARBA00023110"/>
    </source>
</evidence>
<organism evidence="9 10">
    <name type="scientific">Gordonia paraffinivorans</name>
    <dbReference type="NCBI Taxonomy" id="175628"/>
    <lineage>
        <taxon>Bacteria</taxon>
        <taxon>Bacillati</taxon>
        <taxon>Actinomycetota</taxon>
        <taxon>Actinomycetes</taxon>
        <taxon>Mycobacteriales</taxon>
        <taxon>Gordoniaceae</taxon>
        <taxon>Gordonia</taxon>
    </lineage>
</organism>
<dbReference type="EC" id="5.2.1.8" evidence="5"/>
<reference evidence="9 10" key="1">
    <citation type="submission" date="2019-02" db="EMBL/GenBank/DDBJ databases">
        <authorList>
            <consortium name="Pathogen Informatics"/>
        </authorList>
    </citation>
    <scope>NUCLEOTIDE SEQUENCE [LARGE SCALE GENOMIC DNA]</scope>
    <source>
        <strain evidence="9 10">3012STDY6756503</strain>
    </source>
</reference>